<dbReference type="Gene3D" id="3.30.70.1450">
    <property type="entry name" value="Regulator of K+ conductance, C-terminal domain"/>
    <property type="match status" value="1"/>
</dbReference>
<feature type="domain" description="RCK C-terminal" evidence="2">
    <location>
        <begin position="143"/>
        <end position="229"/>
    </location>
</feature>
<dbReference type="EMBL" id="CP018799">
    <property type="protein sequence ID" value="ATX79770.1"/>
    <property type="molecule type" value="Genomic_DNA"/>
</dbReference>
<evidence type="ECO:0000313" key="3">
    <source>
        <dbReference type="EMBL" id="ATX79770.1"/>
    </source>
</evidence>
<dbReference type="InterPro" id="IPR036721">
    <property type="entry name" value="RCK_C_sf"/>
</dbReference>
<dbReference type="Pfam" id="PF02080">
    <property type="entry name" value="TrkA_C"/>
    <property type="match status" value="1"/>
</dbReference>
<sequence length="230" mass="25269">MEGLYFLAPTLLAILVSMLFVRAGAIMLVLTGMRYEQAKFQALSAFTATGFTTREAERVVNHPIRRKIISILMIGGYAGVATVIVGATTTFATTSSQTLPKAALILVVGIIVIYLIARSSGLMGHWEALIERLLRQKLFFEFEPVEELLHLADGYGLVKLEVGAESPLLGQSIIEIGSARKGVLILGIERDHSWLPARQMREPLQEGDELVIYGHLQKMKGEFESANTPD</sequence>
<dbReference type="SUPFAM" id="SSF116726">
    <property type="entry name" value="TrkA C-terminal domain-like"/>
    <property type="match status" value="1"/>
</dbReference>
<feature type="transmembrane region" description="Helical" evidence="1">
    <location>
        <begin position="98"/>
        <end position="117"/>
    </location>
</feature>
<dbReference type="PROSITE" id="PS51202">
    <property type="entry name" value="RCK_C"/>
    <property type="match status" value="1"/>
</dbReference>
<keyword evidence="1" id="KW-0472">Membrane</keyword>
<dbReference type="KEGG" id="maes:Ga0123461_1354"/>
<dbReference type="Proteomes" id="UP000231701">
    <property type="component" value="Chromosome"/>
</dbReference>
<protein>
    <submittedName>
        <fullName evidence="3">TrkA-C domain-containing protein</fullName>
    </submittedName>
</protein>
<keyword evidence="4" id="KW-1185">Reference proteome</keyword>
<name>A0A2K8KXR8_MARES</name>
<dbReference type="OrthoDB" id="369355at2"/>
<feature type="transmembrane region" description="Helical" evidence="1">
    <location>
        <begin position="6"/>
        <end position="30"/>
    </location>
</feature>
<dbReference type="GO" id="GO:0008324">
    <property type="term" value="F:monoatomic cation transmembrane transporter activity"/>
    <property type="evidence" value="ECO:0007669"/>
    <property type="project" value="InterPro"/>
</dbReference>
<dbReference type="AlphaFoldDB" id="A0A2K8KXR8"/>
<proteinExistence type="predicted"/>
<dbReference type="RefSeq" id="WP_100277628.1">
    <property type="nucleotide sequence ID" value="NZ_CP018799.1"/>
</dbReference>
<dbReference type="InterPro" id="IPR006037">
    <property type="entry name" value="RCK_C"/>
</dbReference>
<evidence type="ECO:0000313" key="4">
    <source>
        <dbReference type="Proteomes" id="UP000231701"/>
    </source>
</evidence>
<keyword evidence="1" id="KW-1133">Transmembrane helix</keyword>
<organism evidence="3 4">
    <name type="scientific">Mariprofundus aestuarium</name>
    <dbReference type="NCBI Taxonomy" id="1921086"/>
    <lineage>
        <taxon>Bacteria</taxon>
        <taxon>Pseudomonadati</taxon>
        <taxon>Pseudomonadota</taxon>
        <taxon>Candidatius Mariprofundia</taxon>
        <taxon>Mariprofundales</taxon>
        <taxon>Mariprofundaceae</taxon>
        <taxon>Mariprofundus</taxon>
    </lineage>
</organism>
<dbReference type="GO" id="GO:0006813">
    <property type="term" value="P:potassium ion transport"/>
    <property type="evidence" value="ECO:0007669"/>
    <property type="project" value="InterPro"/>
</dbReference>
<feature type="transmembrane region" description="Helical" evidence="1">
    <location>
        <begin position="68"/>
        <end position="92"/>
    </location>
</feature>
<accession>A0A2K8KXR8</accession>
<gene>
    <name evidence="3" type="ORF">Ga0123461_1354</name>
</gene>
<evidence type="ECO:0000256" key="1">
    <source>
        <dbReference type="SAM" id="Phobius"/>
    </source>
</evidence>
<keyword evidence="1" id="KW-0812">Transmembrane</keyword>
<reference evidence="3 4" key="1">
    <citation type="submission" date="2016-12" db="EMBL/GenBank/DDBJ databases">
        <title>Isolation and genomic insights into novel planktonic Zetaproteobacteria from stratified waters of the Chesapeake Bay.</title>
        <authorList>
            <person name="McAllister S.M."/>
            <person name="Kato S."/>
            <person name="Chan C.S."/>
            <person name="Chiu B.K."/>
            <person name="Field E.K."/>
        </authorList>
    </citation>
    <scope>NUCLEOTIDE SEQUENCE [LARGE SCALE GENOMIC DNA]</scope>
    <source>
        <strain evidence="3 4">CP-5</strain>
    </source>
</reference>
<evidence type="ECO:0000259" key="2">
    <source>
        <dbReference type="PROSITE" id="PS51202"/>
    </source>
</evidence>